<protein>
    <submittedName>
        <fullName evidence="4">TetR/AcrR family transcriptional regulator</fullName>
    </submittedName>
</protein>
<accession>A0ABW1TE57</accession>
<comment type="caution">
    <text evidence="4">The sequence shown here is derived from an EMBL/GenBank/DDBJ whole genome shotgun (WGS) entry which is preliminary data.</text>
</comment>
<dbReference type="RefSeq" id="WP_125685523.1">
    <property type="nucleotide sequence ID" value="NZ_JBHSSI010000022.1"/>
</dbReference>
<dbReference type="EMBL" id="JBHSSI010000022">
    <property type="protein sequence ID" value="MFC6259794.1"/>
    <property type="molecule type" value="Genomic_DNA"/>
</dbReference>
<dbReference type="Gene3D" id="1.10.357.10">
    <property type="entry name" value="Tetracycline Repressor, domain 2"/>
    <property type="match status" value="1"/>
</dbReference>
<gene>
    <name evidence="4" type="ORF">ACFP1C_02440</name>
</gene>
<dbReference type="Proteomes" id="UP001596283">
    <property type="component" value="Unassembled WGS sequence"/>
</dbReference>
<name>A0ABW1TE57_9LACO</name>
<reference evidence="5" key="1">
    <citation type="journal article" date="2019" name="Int. J. Syst. Evol. Microbiol.">
        <title>The Global Catalogue of Microorganisms (GCM) 10K type strain sequencing project: providing services to taxonomists for standard genome sequencing and annotation.</title>
        <authorList>
            <consortium name="The Broad Institute Genomics Platform"/>
            <consortium name="The Broad Institute Genome Sequencing Center for Infectious Disease"/>
            <person name="Wu L."/>
            <person name="Ma J."/>
        </authorList>
    </citation>
    <scope>NUCLEOTIDE SEQUENCE [LARGE SCALE GENOMIC DNA]</scope>
    <source>
        <strain evidence="5">CCM 8908</strain>
    </source>
</reference>
<evidence type="ECO:0000313" key="4">
    <source>
        <dbReference type="EMBL" id="MFC6259794.1"/>
    </source>
</evidence>
<organism evidence="4 5">
    <name type="scientific">Levilactobacillus fujinensis</name>
    <dbReference type="NCBI Taxonomy" id="2486024"/>
    <lineage>
        <taxon>Bacteria</taxon>
        <taxon>Bacillati</taxon>
        <taxon>Bacillota</taxon>
        <taxon>Bacilli</taxon>
        <taxon>Lactobacillales</taxon>
        <taxon>Lactobacillaceae</taxon>
        <taxon>Levilactobacillus</taxon>
    </lineage>
</organism>
<evidence type="ECO:0000256" key="1">
    <source>
        <dbReference type="ARBA" id="ARBA00023125"/>
    </source>
</evidence>
<feature type="domain" description="HTH tetR-type" evidence="3">
    <location>
        <begin position="6"/>
        <end position="66"/>
    </location>
</feature>
<sequence length="193" mass="21678">MRKIDEAKKERIKQAVFEITRDEGIAALSFGKIAKLACVSSGTPYVYYRDKTVMLSQIYLDVKVLFDEGLQAAITAGKTPQDKLFNAANHFASQFLEHPLEANYLSAVRNNPKLITPTAIREGNRQAQPLYRLFQELVDAGVLITNNQETVSALVFAPFTMVLQERFVMDQPVLLSELQTVIQLSLQSVLKSR</sequence>
<dbReference type="SUPFAM" id="SSF46689">
    <property type="entry name" value="Homeodomain-like"/>
    <property type="match status" value="1"/>
</dbReference>
<evidence type="ECO:0000256" key="2">
    <source>
        <dbReference type="PROSITE-ProRule" id="PRU00335"/>
    </source>
</evidence>
<dbReference type="InterPro" id="IPR009057">
    <property type="entry name" value="Homeodomain-like_sf"/>
</dbReference>
<evidence type="ECO:0000259" key="3">
    <source>
        <dbReference type="PROSITE" id="PS50977"/>
    </source>
</evidence>
<dbReference type="PROSITE" id="PS50977">
    <property type="entry name" value="HTH_TETR_2"/>
    <property type="match status" value="1"/>
</dbReference>
<proteinExistence type="predicted"/>
<feature type="DNA-binding region" description="H-T-H motif" evidence="2">
    <location>
        <begin position="29"/>
        <end position="48"/>
    </location>
</feature>
<evidence type="ECO:0000313" key="5">
    <source>
        <dbReference type="Proteomes" id="UP001596283"/>
    </source>
</evidence>
<keyword evidence="5" id="KW-1185">Reference proteome</keyword>
<dbReference type="InterPro" id="IPR001647">
    <property type="entry name" value="HTH_TetR"/>
</dbReference>
<keyword evidence="1 2" id="KW-0238">DNA-binding</keyword>